<organism evidence="3 4">
    <name type="scientific">Belliella marina</name>
    <dbReference type="NCBI Taxonomy" id="1644146"/>
    <lineage>
        <taxon>Bacteria</taxon>
        <taxon>Pseudomonadati</taxon>
        <taxon>Bacteroidota</taxon>
        <taxon>Cytophagia</taxon>
        <taxon>Cytophagales</taxon>
        <taxon>Cyclobacteriaceae</taxon>
        <taxon>Belliella</taxon>
    </lineage>
</organism>
<comment type="caution">
    <text evidence="3">The sequence shown here is derived from an EMBL/GenBank/DDBJ whole genome shotgun (WGS) entry which is preliminary data.</text>
</comment>
<dbReference type="Proteomes" id="UP001597361">
    <property type="component" value="Unassembled WGS sequence"/>
</dbReference>
<keyword evidence="4" id="KW-1185">Reference proteome</keyword>
<dbReference type="Gene3D" id="2.140.10.30">
    <property type="entry name" value="Dipeptidylpeptidase IV, N-terminal domain"/>
    <property type="match status" value="1"/>
</dbReference>
<evidence type="ECO:0000313" key="4">
    <source>
        <dbReference type="Proteomes" id="UP001597361"/>
    </source>
</evidence>
<feature type="domain" description="Peptidase S9 prolyl oligopeptidase catalytic" evidence="1">
    <location>
        <begin position="525"/>
        <end position="718"/>
    </location>
</feature>
<name>A0ABW4VN25_9BACT</name>
<dbReference type="SUPFAM" id="SSF82171">
    <property type="entry name" value="DPP6 N-terminal domain-like"/>
    <property type="match status" value="1"/>
</dbReference>
<dbReference type="EMBL" id="JBHUHR010000039">
    <property type="protein sequence ID" value="MFD2036064.1"/>
    <property type="molecule type" value="Genomic_DNA"/>
</dbReference>
<dbReference type="Pfam" id="PF00326">
    <property type="entry name" value="Peptidase_S9"/>
    <property type="match status" value="1"/>
</dbReference>
<accession>A0ABW4VN25</accession>
<sequence>MKFLLLLCIVLYFKDSTAQTINWNGKDDSYFKIENDQIIKYQLPGNVAKVFLTLENLKPLDSDTPLKVRDYAVSSDENLVLIYTNTRKVWRLDTRGDYWIYDVARKSLKQLGQGLPESSLQFAKIDPTGKNVAYVSESNLYSESISDGKIAQLTHDGNRKLINGTFDWAYEEEFACRDGFQWSPDGTHLSFWQIDAEKIRDFYMINNTDSVYSQIIPIEYPKVGYSPSPARIGVIELATEKLDWLPIPGEPDQHYLPRMEWNSANTLLVQQLNRKQNESRIFKINIPDLNVAAIYNETDQAWIDVLSSWDNVYGLTFRHEIKWINKGKEFLWLSEKDGWKHIYRIDMDGKEKLITKGAFDVMNLLGVDEKENWIYFHASPNNATQKYLYRTRMDGKGKLEKVTPQGLEGLHHYEFSPNAAYAIHQFQNNYTQPLREWISLPKHQVLNQKESISQNITSKQQDKNVEFFQITIEDNVTMDGWMVKPKAFDETKKYPVVFYVYTEPWGANVKDGFGIGYNRLYDGDMAEDGYIYISLDNRGTPVPKGREWRKSIYRKVGQLNISDQAAAAKQIAEWGFVDPDRIAVWGWSGGGSATLNLLFQYPEIYKTGIAIAAVADQLTYDNIYQERYMGLPQENLQDFIDGSPVTHAKNLEGNLLYIHGTGDDNVHYANADILVNELIKHGKLFQIMPYPNRSHSISEGPGTTAHLRKLFTDYLKNHCPPGGI</sequence>
<reference evidence="4" key="1">
    <citation type="journal article" date="2019" name="Int. J. Syst. Evol. Microbiol.">
        <title>The Global Catalogue of Microorganisms (GCM) 10K type strain sequencing project: providing services to taxonomists for standard genome sequencing and annotation.</title>
        <authorList>
            <consortium name="The Broad Institute Genomics Platform"/>
            <consortium name="The Broad Institute Genome Sequencing Center for Infectious Disease"/>
            <person name="Wu L."/>
            <person name="Ma J."/>
        </authorList>
    </citation>
    <scope>NUCLEOTIDE SEQUENCE [LARGE SCALE GENOMIC DNA]</scope>
    <source>
        <strain evidence="4">CGMCC 1.15180</strain>
    </source>
</reference>
<dbReference type="RefSeq" id="WP_376887087.1">
    <property type="nucleotide sequence ID" value="NZ_JBHUHR010000039.1"/>
</dbReference>
<feature type="domain" description="Dipeptidylpeptidase IV N-terminal" evidence="2">
    <location>
        <begin position="74"/>
        <end position="430"/>
    </location>
</feature>
<dbReference type="InterPro" id="IPR001375">
    <property type="entry name" value="Peptidase_S9_cat"/>
</dbReference>
<dbReference type="PANTHER" id="PTHR11731">
    <property type="entry name" value="PROTEASE FAMILY S9B,C DIPEPTIDYL-PEPTIDASE IV-RELATED"/>
    <property type="match status" value="1"/>
</dbReference>
<evidence type="ECO:0000313" key="3">
    <source>
        <dbReference type="EMBL" id="MFD2036064.1"/>
    </source>
</evidence>
<dbReference type="SUPFAM" id="SSF53474">
    <property type="entry name" value="alpha/beta-Hydrolases"/>
    <property type="match status" value="1"/>
</dbReference>
<dbReference type="PANTHER" id="PTHR11731:SF193">
    <property type="entry name" value="DIPEPTIDYL PEPTIDASE 9"/>
    <property type="match status" value="1"/>
</dbReference>
<dbReference type="InterPro" id="IPR002469">
    <property type="entry name" value="Peptidase_S9B_N"/>
</dbReference>
<evidence type="ECO:0000259" key="2">
    <source>
        <dbReference type="Pfam" id="PF00930"/>
    </source>
</evidence>
<evidence type="ECO:0000259" key="1">
    <source>
        <dbReference type="Pfam" id="PF00326"/>
    </source>
</evidence>
<dbReference type="Gene3D" id="3.40.50.1820">
    <property type="entry name" value="alpha/beta hydrolase"/>
    <property type="match status" value="1"/>
</dbReference>
<proteinExistence type="predicted"/>
<protein>
    <submittedName>
        <fullName evidence="3">DPP IV N-terminal domain-containing protein</fullName>
    </submittedName>
</protein>
<dbReference type="Pfam" id="PF00930">
    <property type="entry name" value="DPPIV_N"/>
    <property type="match status" value="1"/>
</dbReference>
<dbReference type="InterPro" id="IPR050278">
    <property type="entry name" value="Serine_Prot_S9B/DPPIV"/>
</dbReference>
<dbReference type="InterPro" id="IPR029058">
    <property type="entry name" value="AB_hydrolase_fold"/>
</dbReference>
<gene>
    <name evidence="3" type="ORF">ACFSKL_14770</name>
</gene>